<protein>
    <recommendedName>
        <fullName evidence="4">DUF4760 domain-containing protein</fullName>
    </recommendedName>
</protein>
<organism evidence="2 3">
    <name type="scientific">Aeromonas veronii</name>
    <dbReference type="NCBI Taxonomy" id="654"/>
    <lineage>
        <taxon>Bacteria</taxon>
        <taxon>Pseudomonadati</taxon>
        <taxon>Pseudomonadota</taxon>
        <taxon>Gammaproteobacteria</taxon>
        <taxon>Aeromonadales</taxon>
        <taxon>Aeromonadaceae</taxon>
        <taxon>Aeromonas</taxon>
    </lineage>
</organism>
<evidence type="ECO:0008006" key="4">
    <source>
        <dbReference type="Google" id="ProtNLM"/>
    </source>
</evidence>
<dbReference type="NCBIfam" id="NF038235">
    <property type="entry name" value="retron_Ec48_2TM"/>
    <property type="match status" value="1"/>
</dbReference>
<name>A0ABY3MHK5_AERVE</name>
<evidence type="ECO:0000313" key="2">
    <source>
        <dbReference type="EMBL" id="TYD41558.1"/>
    </source>
</evidence>
<keyword evidence="1" id="KW-0812">Transmembrane</keyword>
<dbReference type="EMBL" id="NQMC01000067">
    <property type="protein sequence ID" value="TYD41558.1"/>
    <property type="molecule type" value="Genomic_DNA"/>
</dbReference>
<feature type="transmembrane region" description="Helical" evidence="1">
    <location>
        <begin position="12"/>
        <end position="33"/>
    </location>
</feature>
<gene>
    <name evidence="2" type="ORF">CJF24_18065</name>
</gene>
<dbReference type="Proteomes" id="UP000323129">
    <property type="component" value="Unassembled WGS sequence"/>
</dbReference>
<proteinExistence type="predicted"/>
<reference evidence="2 3" key="1">
    <citation type="submission" date="2017-08" db="EMBL/GenBank/DDBJ databases">
        <title>Aeromonas veronii bv sobria strain NS22 whole genome sequencing.</title>
        <authorList>
            <person name="Katharios P."/>
            <person name="Ha V.Q."/>
            <person name="Smyrli M."/>
        </authorList>
    </citation>
    <scope>NUCLEOTIDE SEQUENCE [LARGE SCALE GENOMIC DNA]</scope>
    <source>
        <strain evidence="2 3">NS22</strain>
    </source>
</reference>
<dbReference type="InterPro" id="IPR053597">
    <property type="entry name" value="Retron_Ec48_antiviral"/>
</dbReference>
<feature type="transmembrane region" description="Helical" evidence="1">
    <location>
        <begin position="63"/>
        <end position="84"/>
    </location>
</feature>
<comment type="caution">
    <text evidence="2">The sequence shown here is derived from an EMBL/GenBank/DDBJ whole genome shotgun (WGS) entry which is preliminary data.</text>
</comment>
<evidence type="ECO:0000256" key="1">
    <source>
        <dbReference type="SAM" id="Phobius"/>
    </source>
</evidence>
<accession>A0ABY3MHK5</accession>
<keyword evidence="3" id="KW-1185">Reference proteome</keyword>
<sequence>MKKYKEIEIFKAFIIFFGVVTLIAFVVSVFFSFKINKVYGRNICFDGDCIKNFLTFFEQVPTVINGVVQFSSYIFAIVGVYFALKTYISNLDAIKTNIHLSHLNSFRGYIESEISRFDTISWKSINLFKWYNLAFPESTAGNINVSDAYIALIKEINDNISESNAEARSSDNGIAFKYLKHQDKMITTLRKIGLNISRMPRNNYYEVEGVVFDFIQKVNAEFFRMSDDLKITKRLYN</sequence>
<keyword evidence="1" id="KW-0472">Membrane</keyword>
<evidence type="ECO:0000313" key="3">
    <source>
        <dbReference type="Proteomes" id="UP000323129"/>
    </source>
</evidence>
<keyword evidence="1" id="KW-1133">Transmembrane helix</keyword>
<dbReference type="RefSeq" id="WP_115544979.1">
    <property type="nucleotide sequence ID" value="NZ_NMUR01000052.1"/>
</dbReference>